<organism evidence="1 2">
    <name type="scientific">Elaeis guineensis var. tenera</name>
    <name type="common">Oil palm</name>
    <dbReference type="NCBI Taxonomy" id="51953"/>
    <lineage>
        <taxon>Eukaryota</taxon>
        <taxon>Viridiplantae</taxon>
        <taxon>Streptophyta</taxon>
        <taxon>Embryophyta</taxon>
        <taxon>Tracheophyta</taxon>
        <taxon>Spermatophyta</taxon>
        <taxon>Magnoliopsida</taxon>
        <taxon>Liliopsida</taxon>
        <taxon>Arecaceae</taxon>
        <taxon>Arecoideae</taxon>
        <taxon>Cocoseae</taxon>
        <taxon>Elaeidinae</taxon>
        <taxon>Elaeis</taxon>
    </lineage>
</organism>
<evidence type="ECO:0000313" key="2">
    <source>
        <dbReference type="RefSeq" id="XP_019704808.1"/>
    </source>
</evidence>
<sequence>MYLFGQVHCDPVLGRLAAGRHPSPLREVQGSNPGGGIHHISRKKVRYLFLRKCVRHLDYSSGSVSTSGLEPSHHGEYGECFGWNHALKTVVLALRLGVYFGIIFCDLVNTLK</sequence>
<dbReference type="InParanoid" id="A0A6J0PGG9"/>
<dbReference type="GeneID" id="105040522"/>
<evidence type="ECO:0000313" key="1">
    <source>
        <dbReference type="Proteomes" id="UP000504607"/>
    </source>
</evidence>
<dbReference type="RefSeq" id="XP_019704808.1">
    <property type="nucleotide sequence ID" value="XM_019849249.2"/>
</dbReference>
<name>A0A6J0PGG9_ELAGV</name>
<keyword evidence="1" id="KW-1185">Reference proteome</keyword>
<dbReference type="AlphaFoldDB" id="A0A6J0PGG9"/>
<accession>A0A6J0PGG9</accession>
<dbReference type="KEGG" id="egu:105040522"/>
<reference evidence="2" key="1">
    <citation type="submission" date="2025-08" db="UniProtKB">
        <authorList>
            <consortium name="RefSeq"/>
        </authorList>
    </citation>
    <scope>IDENTIFICATION</scope>
</reference>
<protein>
    <submittedName>
        <fullName evidence="2">Uncharacterized protein LOC105040522</fullName>
    </submittedName>
</protein>
<gene>
    <name evidence="2" type="primary">LOC105040522</name>
</gene>
<dbReference type="Proteomes" id="UP000504607">
    <property type="component" value="Chromosome 3"/>
</dbReference>
<proteinExistence type="predicted"/>